<dbReference type="EMBL" id="JAOYFB010000002">
    <property type="protein sequence ID" value="KAK4007471.1"/>
    <property type="molecule type" value="Genomic_DNA"/>
</dbReference>
<evidence type="ECO:0000313" key="2">
    <source>
        <dbReference type="EMBL" id="KAK4007471.1"/>
    </source>
</evidence>
<organism evidence="2 3">
    <name type="scientific">Daphnia magna</name>
    <dbReference type="NCBI Taxonomy" id="35525"/>
    <lineage>
        <taxon>Eukaryota</taxon>
        <taxon>Metazoa</taxon>
        <taxon>Ecdysozoa</taxon>
        <taxon>Arthropoda</taxon>
        <taxon>Crustacea</taxon>
        <taxon>Branchiopoda</taxon>
        <taxon>Diplostraca</taxon>
        <taxon>Cladocera</taxon>
        <taxon>Anomopoda</taxon>
        <taxon>Daphniidae</taxon>
        <taxon>Daphnia</taxon>
    </lineage>
</organism>
<evidence type="ECO:0000256" key="1">
    <source>
        <dbReference type="SAM" id="MobiDB-lite"/>
    </source>
</evidence>
<sequence>MKAPPTLRPYLKPTHLSISENRCFTNGILLFPHVRRFSKPLFIRKTPKLFLPYGNRRSARVAESLKQCSCSPVDVGQIEFNMGKPNEKGKNDVLSLKPSSLTEREEELSRGFHQYKKGDY</sequence>
<dbReference type="Proteomes" id="UP001234178">
    <property type="component" value="Unassembled WGS sequence"/>
</dbReference>
<name>A0ABQ9Z3L1_9CRUS</name>
<proteinExistence type="predicted"/>
<reference evidence="2 3" key="1">
    <citation type="journal article" date="2023" name="Nucleic Acids Res.">
        <title>The hologenome of Daphnia magna reveals possible DNA methylation and microbiome-mediated evolution of the host genome.</title>
        <authorList>
            <person name="Chaturvedi A."/>
            <person name="Li X."/>
            <person name="Dhandapani V."/>
            <person name="Marshall H."/>
            <person name="Kissane S."/>
            <person name="Cuenca-Cambronero M."/>
            <person name="Asole G."/>
            <person name="Calvet F."/>
            <person name="Ruiz-Romero M."/>
            <person name="Marangio P."/>
            <person name="Guigo R."/>
            <person name="Rago D."/>
            <person name="Mirbahai L."/>
            <person name="Eastwood N."/>
            <person name="Colbourne J.K."/>
            <person name="Zhou J."/>
            <person name="Mallon E."/>
            <person name="Orsini L."/>
        </authorList>
    </citation>
    <scope>NUCLEOTIDE SEQUENCE [LARGE SCALE GENOMIC DNA]</scope>
    <source>
        <strain evidence="2">LRV0_1</strain>
    </source>
</reference>
<feature type="region of interest" description="Disordered" evidence="1">
    <location>
        <begin position="81"/>
        <end position="120"/>
    </location>
</feature>
<evidence type="ECO:0000313" key="3">
    <source>
        <dbReference type="Proteomes" id="UP001234178"/>
    </source>
</evidence>
<comment type="caution">
    <text evidence="2">The sequence shown here is derived from an EMBL/GenBank/DDBJ whole genome shotgun (WGS) entry which is preliminary data.</text>
</comment>
<accession>A0ABQ9Z3L1</accession>
<protein>
    <submittedName>
        <fullName evidence="2">Uncharacterized protein</fullName>
    </submittedName>
</protein>
<keyword evidence="3" id="KW-1185">Reference proteome</keyword>
<gene>
    <name evidence="2" type="ORF">OUZ56_012626</name>
</gene>